<reference evidence="2" key="1">
    <citation type="submission" date="2021-05" db="EMBL/GenBank/DDBJ databases">
        <title>Energy efficiency and biological interactions define the core microbiome of deep oligotrophic groundwater.</title>
        <authorList>
            <person name="Mehrshad M."/>
            <person name="Lopez-Fernandez M."/>
            <person name="Bell E."/>
            <person name="Bernier-Latmani R."/>
            <person name="Bertilsson S."/>
            <person name="Dopson M."/>
        </authorList>
    </citation>
    <scope>NUCLEOTIDE SEQUENCE</scope>
    <source>
        <strain evidence="2">Modern_marine.mb.64</strain>
    </source>
</reference>
<organism evidence="2 3">
    <name type="scientific">Eiseniibacteriota bacterium</name>
    <dbReference type="NCBI Taxonomy" id="2212470"/>
    <lineage>
        <taxon>Bacteria</taxon>
        <taxon>Candidatus Eiseniibacteriota</taxon>
    </lineage>
</organism>
<dbReference type="EMBL" id="JAHJDP010000078">
    <property type="protein sequence ID" value="MBU2691968.1"/>
    <property type="molecule type" value="Genomic_DNA"/>
</dbReference>
<dbReference type="PROSITE" id="PS51257">
    <property type="entry name" value="PROKAR_LIPOPROTEIN"/>
    <property type="match status" value="1"/>
</dbReference>
<evidence type="ECO:0000313" key="2">
    <source>
        <dbReference type="EMBL" id="MBU2691968.1"/>
    </source>
</evidence>
<accession>A0A948RVU6</accession>
<dbReference type="AlphaFoldDB" id="A0A948RVU6"/>
<feature type="signal peptide" evidence="1">
    <location>
        <begin position="1"/>
        <end position="30"/>
    </location>
</feature>
<feature type="chain" id="PRO_5038066800" evidence="1">
    <location>
        <begin position="31"/>
        <end position="744"/>
    </location>
</feature>
<keyword evidence="1" id="KW-0732">Signal</keyword>
<evidence type="ECO:0000313" key="3">
    <source>
        <dbReference type="Proteomes" id="UP000777784"/>
    </source>
</evidence>
<name>A0A948RVU6_UNCEI</name>
<dbReference type="Proteomes" id="UP000777784">
    <property type="component" value="Unassembled WGS sequence"/>
</dbReference>
<proteinExistence type="predicted"/>
<comment type="caution">
    <text evidence="2">The sequence shown here is derived from an EMBL/GenBank/DDBJ whole genome shotgun (WGS) entry which is preliminary data.</text>
</comment>
<protein>
    <submittedName>
        <fullName evidence="2">Uncharacterized protein</fullName>
    </submittedName>
</protein>
<evidence type="ECO:0000256" key="1">
    <source>
        <dbReference type="SAM" id="SignalP"/>
    </source>
</evidence>
<gene>
    <name evidence="2" type="ORF">KJ970_13695</name>
</gene>
<sequence>MMIKAITHRFIKPFVLISTFILLFSSCGLVDEVDDTNNETDNDTIINSTTVGTDGGIINADELTLTIPAGAFSQTVEIIIYSSSDADVSMDDIATKVYSIEGLPDQYSTPIDVRIRHNGITNEQAYLILQEETYIPSLDSIFANNIYFEAVVAGDSLISQIPAITTDLSKGTSLDAIYNTSRTKIYAIHDRINHTTSGNHFNIVYSPNRDDATNITTLGQYLEDAYTKLQGIGFSCARRTTWPVQVHIEILDAYGYHVPSRWGLNSSTLQFNSTYLSDQTAMKTTAIHEYFHLIHYLYDNRNFLSRATFAPPHHWFNEACAVWSEELVTNPQYMSETRSSFNAESPFTGLQAGSEADAEQHGYGMSAFIKYIANVYGQNVLVNIYDKLFAGKHVVDAINQCINEMLFIDYNLFLQQYAHGQLYPDVGLPVIKMFAEGAFEIASDADTLKTFSANSRELSGNIYSVKLDNPNFKDDTSLEISIDQELCHITVFQYPEPNSPFNVVAEGSRSCVVSDLKDLKAQNKHLLVMVVNGNLVKIPEYSPSTIDITVRMEVKEESLEILEYAQVGFAYKLEMGLEHICGNSQPTSPNYHWENHTVTDYPNPIKLVKNGNTYSGSWEYMDDPTNPLLRTHSGSITFTLRDNENIITQNGQTNIASSVELIIKSVPGDQLWYISQWTLTMTDVEYFVSNQGNRQFNISGQETCNHISLEWRSGCNPDGGGGFEYTAPPRCSNDDARVSIGLSN</sequence>